<reference evidence="2 3" key="1">
    <citation type="submission" date="2024-06" db="EMBL/GenBank/DDBJ databases">
        <title>The Natural Products Discovery Center: Release of the First 8490 Sequenced Strains for Exploring Actinobacteria Biosynthetic Diversity.</title>
        <authorList>
            <person name="Kalkreuter E."/>
            <person name="Kautsar S.A."/>
            <person name="Yang D."/>
            <person name="Bader C.D."/>
            <person name="Teijaro C.N."/>
            <person name="Fluegel L."/>
            <person name="Davis C.M."/>
            <person name="Simpson J.R."/>
            <person name="Lauterbach L."/>
            <person name="Steele A.D."/>
            <person name="Gui C."/>
            <person name="Meng S."/>
            <person name="Li G."/>
            <person name="Viehrig K."/>
            <person name="Ye F."/>
            <person name="Su P."/>
            <person name="Kiefer A.F."/>
            <person name="Nichols A."/>
            <person name="Cepeda A.J."/>
            <person name="Yan W."/>
            <person name="Fan B."/>
            <person name="Jiang Y."/>
            <person name="Adhikari A."/>
            <person name="Zheng C.-J."/>
            <person name="Schuster L."/>
            <person name="Cowan T.M."/>
            <person name="Smanski M.J."/>
            <person name="Chevrette M.G."/>
            <person name="De Carvalho L.P.S."/>
            <person name="Shen B."/>
        </authorList>
    </citation>
    <scope>NUCLEOTIDE SEQUENCE [LARGE SCALE GENOMIC DNA]</scope>
    <source>
        <strain evidence="2 3">NPDC052347</strain>
    </source>
</reference>
<evidence type="ECO:0000313" key="2">
    <source>
        <dbReference type="EMBL" id="MEV5506184.1"/>
    </source>
</evidence>
<protein>
    <recommendedName>
        <fullName evidence="4">Secreted protein</fullName>
    </recommendedName>
</protein>
<evidence type="ECO:0000313" key="3">
    <source>
        <dbReference type="Proteomes" id="UP001552594"/>
    </source>
</evidence>
<name>A0ABV3JTH6_STRON</name>
<gene>
    <name evidence="2" type="ORF">AB0L16_06860</name>
</gene>
<dbReference type="RefSeq" id="WP_109282639.1">
    <property type="nucleotide sequence ID" value="NZ_JBFAUK010000004.1"/>
</dbReference>
<sequence length="59" mass="6131">MRRITALFLGTAAFLGFLATPAGADSSDHLLGNVNVNAVSSDLWHANAAPERNGLVVLP</sequence>
<feature type="chain" id="PRO_5045571591" description="Secreted protein" evidence="1">
    <location>
        <begin position="25"/>
        <end position="59"/>
    </location>
</feature>
<dbReference type="Proteomes" id="UP001552594">
    <property type="component" value="Unassembled WGS sequence"/>
</dbReference>
<evidence type="ECO:0000256" key="1">
    <source>
        <dbReference type="SAM" id="SignalP"/>
    </source>
</evidence>
<dbReference type="EMBL" id="JBFAUK010000004">
    <property type="protein sequence ID" value="MEV5506184.1"/>
    <property type="molecule type" value="Genomic_DNA"/>
</dbReference>
<comment type="caution">
    <text evidence="2">The sequence shown here is derived from an EMBL/GenBank/DDBJ whole genome shotgun (WGS) entry which is preliminary data.</text>
</comment>
<feature type="signal peptide" evidence="1">
    <location>
        <begin position="1"/>
        <end position="24"/>
    </location>
</feature>
<evidence type="ECO:0008006" key="4">
    <source>
        <dbReference type="Google" id="ProtNLM"/>
    </source>
</evidence>
<keyword evidence="1" id="KW-0732">Signal</keyword>
<organism evidence="2 3">
    <name type="scientific">Streptomyces orinoci</name>
    <name type="common">Streptoverticillium orinoci</name>
    <dbReference type="NCBI Taxonomy" id="67339"/>
    <lineage>
        <taxon>Bacteria</taxon>
        <taxon>Bacillati</taxon>
        <taxon>Actinomycetota</taxon>
        <taxon>Actinomycetes</taxon>
        <taxon>Kitasatosporales</taxon>
        <taxon>Streptomycetaceae</taxon>
        <taxon>Streptomyces</taxon>
    </lineage>
</organism>
<accession>A0ABV3JTH6</accession>
<keyword evidence="3" id="KW-1185">Reference proteome</keyword>
<proteinExistence type="predicted"/>